<organism evidence="1 2">
    <name type="scientific">Tritrichomonas musculus</name>
    <dbReference type="NCBI Taxonomy" id="1915356"/>
    <lineage>
        <taxon>Eukaryota</taxon>
        <taxon>Metamonada</taxon>
        <taxon>Parabasalia</taxon>
        <taxon>Tritrichomonadida</taxon>
        <taxon>Tritrichomonadidae</taxon>
        <taxon>Tritrichomonas</taxon>
    </lineage>
</organism>
<dbReference type="Proteomes" id="UP001470230">
    <property type="component" value="Unassembled WGS sequence"/>
</dbReference>
<name>A0ABR2KDJ7_9EUKA</name>
<accession>A0ABR2KDJ7</accession>
<protein>
    <submittedName>
        <fullName evidence="1">Uncharacterized protein</fullName>
    </submittedName>
</protein>
<evidence type="ECO:0000313" key="2">
    <source>
        <dbReference type="Proteomes" id="UP001470230"/>
    </source>
</evidence>
<reference evidence="1 2" key="1">
    <citation type="submission" date="2024-04" db="EMBL/GenBank/DDBJ databases">
        <title>Tritrichomonas musculus Genome.</title>
        <authorList>
            <person name="Alves-Ferreira E."/>
            <person name="Grigg M."/>
            <person name="Lorenzi H."/>
            <person name="Galac M."/>
        </authorList>
    </citation>
    <scope>NUCLEOTIDE SEQUENCE [LARGE SCALE GENOMIC DNA]</scope>
    <source>
        <strain evidence="1 2">EAF2021</strain>
    </source>
</reference>
<proteinExistence type="predicted"/>
<keyword evidence="2" id="KW-1185">Reference proteome</keyword>
<comment type="caution">
    <text evidence="1">The sequence shown here is derived from an EMBL/GenBank/DDBJ whole genome shotgun (WGS) entry which is preliminary data.</text>
</comment>
<sequence length="103" mass="11633">MPVGTKTRSKLTHNGPTISQIEKGFVNAVVEFKVKFQNDIEEDELIRESFAYNSIKASDAKAANPHVHSIWEKVMNFIPCECGVYIPLSKFERGQSVDVKFTD</sequence>
<gene>
    <name evidence="1" type="ORF">M9Y10_033953</name>
</gene>
<evidence type="ECO:0000313" key="1">
    <source>
        <dbReference type="EMBL" id="KAK8889208.1"/>
    </source>
</evidence>
<dbReference type="EMBL" id="JAPFFF010000005">
    <property type="protein sequence ID" value="KAK8889208.1"/>
    <property type="molecule type" value="Genomic_DNA"/>
</dbReference>